<dbReference type="Gene3D" id="1.20.120.1530">
    <property type="match status" value="1"/>
</dbReference>
<keyword evidence="7" id="KW-0812">Transmembrane</keyword>
<feature type="compositionally biased region" description="Low complexity" evidence="6">
    <location>
        <begin position="821"/>
        <end position="856"/>
    </location>
</feature>
<feature type="compositionally biased region" description="Polar residues" evidence="6">
    <location>
        <begin position="801"/>
        <end position="810"/>
    </location>
</feature>
<organism evidence="11 12">
    <name type="scientific">Thiosulfativibrio zosterae</name>
    <dbReference type="NCBI Taxonomy" id="2675053"/>
    <lineage>
        <taxon>Bacteria</taxon>
        <taxon>Pseudomonadati</taxon>
        <taxon>Pseudomonadota</taxon>
        <taxon>Gammaproteobacteria</taxon>
        <taxon>Thiotrichales</taxon>
        <taxon>Piscirickettsiaceae</taxon>
        <taxon>Thiosulfativibrio</taxon>
    </lineage>
</organism>
<dbReference type="PRINTS" id="PR00260">
    <property type="entry name" value="CHEMTRNSDUCR"/>
</dbReference>
<proteinExistence type="inferred from homology"/>
<evidence type="ECO:0000313" key="12">
    <source>
        <dbReference type="Proteomes" id="UP000501466"/>
    </source>
</evidence>
<dbReference type="EMBL" id="AP021888">
    <property type="protein sequence ID" value="BBP44099.1"/>
    <property type="molecule type" value="Genomic_DNA"/>
</dbReference>
<evidence type="ECO:0000256" key="4">
    <source>
        <dbReference type="ARBA" id="ARBA00029447"/>
    </source>
</evidence>
<dbReference type="InterPro" id="IPR003660">
    <property type="entry name" value="HAMP_dom"/>
</dbReference>
<feature type="domain" description="HAMP" evidence="9">
    <location>
        <begin position="317"/>
        <end position="370"/>
    </location>
</feature>
<feature type="domain" description="HBM" evidence="10">
    <location>
        <begin position="43"/>
        <end position="283"/>
    </location>
</feature>
<dbReference type="GO" id="GO:0016020">
    <property type="term" value="C:membrane"/>
    <property type="evidence" value="ECO:0007669"/>
    <property type="project" value="UniProtKB-SubCell"/>
</dbReference>
<feature type="region of interest" description="Disordered" evidence="6">
    <location>
        <begin position="801"/>
        <end position="864"/>
    </location>
</feature>
<keyword evidence="12" id="KW-1185">Reference proteome</keyword>
<keyword evidence="2" id="KW-0488">Methylation</keyword>
<keyword evidence="7" id="KW-0472">Membrane</keyword>
<keyword evidence="3 5" id="KW-0807">Transducer</keyword>
<feature type="domain" description="HAMP" evidence="9">
    <location>
        <begin position="371"/>
        <end position="415"/>
    </location>
</feature>
<dbReference type="InterPro" id="IPR004089">
    <property type="entry name" value="MCPsignal_dom"/>
</dbReference>
<dbReference type="AlphaFoldDB" id="A0A6F8PPQ9"/>
<dbReference type="KEGG" id="tzo:THMIRHAT_18450"/>
<dbReference type="FunFam" id="1.10.287.950:FF:000001">
    <property type="entry name" value="Methyl-accepting chemotaxis sensory transducer"/>
    <property type="match status" value="1"/>
</dbReference>
<dbReference type="SUPFAM" id="SSF58104">
    <property type="entry name" value="Methyl-accepting chemotaxis protein (MCP) signaling domain"/>
    <property type="match status" value="2"/>
</dbReference>
<dbReference type="PANTHER" id="PTHR43531">
    <property type="entry name" value="PROTEIN ICFG"/>
    <property type="match status" value="1"/>
</dbReference>
<dbReference type="Gene3D" id="1.10.287.950">
    <property type="entry name" value="Methyl-accepting chemotaxis protein"/>
    <property type="match status" value="1"/>
</dbReference>
<sequence length="864" mass="92651">MLKTIKAKLIASFIALMVIVVGLAAYSVVNIEISAKGFKDYRSSARSSVIAGQVEAELLTLRMAVKDYMLDDSSQKNQAFEQAYQTLLSTVEQAKSIITDPEELKRVGGVVQDLTDYQATFTVVQADMQKRDDIVSGILDVNGPKIEHALTAMLNQAQQLSKTQLTYDAAQALRTLLLGRVYAMKFLNSNSDADMQRVLKEFTTLNTQLQLLTMQATDEALETLLVEAETSIGLYQKGIQEINQVIIERNQLVDEKLSRLGEKITQVTQGIRSQAKSKQDTIGPKVQALNETIIFVLIVVAILASLIALTIAILIPRMIANGLDAIQAVLSKISDTGDFSIRANVDKADEIGQMGRAVNHLLSEMQQAIKEANQVVGALANGRFDKRIQANLSGDLNILKQGVNQSAQSIEETMAALSKLLDAMSEGQFDVSVQANLEGGFKTMLQNACTTTQSLNQTIGGIVNAMQKMQQGEFSSRVNVEAKGELLKLKDGVNHSMNALDAAFKEIIAVVVAQSNGDLTQKIKNQYQGDLKTLTDSVSRTSEKLVEVVSKALTATSVVNSASDEVSRGALDLSQRVQEQAAALEETSATMDEMNSQVQSNTQNALQATHVAEEVQDKANTGAKVMMQTIDAMKAIQESSHKISDIVSLIDGIAFQTNLLALNAAVEAARAGDHGRGFAVVAGEVRSLAQKSADAAKDIKKLIDETVDRVNQGSSLATESGDMLTSINESIHSVTQMITHIAQASAEQAEGVHQVHNAISQIDQATQQNAALVEETSAAAESMSEQATLLNEDMAFFNTGTTLRTPTKKPQASAAPKGTTSAKVPALSAPKSAPKSASAQPKPMAKIAAKPAAAKASSDEWGEF</sequence>
<dbReference type="InterPro" id="IPR032255">
    <property type="entry name" value="HBM"/>
</dbReference>
<dbReference type="Pfam" id="PF00015">
    <property type="entry name" value="MCPsignal"/>
    <property type="match status" value="1"/>
</dbReference>
<dbReference type="CDD" id="cd11386">
    <property type="entry name" value="MCP_signal"/>
    <property type="match status" value="1"/>
</dbReference>
<evidence type="ECO:0000256" key="6">
    <source>
        <dbReference type="SAM" id="MobiDB-lite"/>
    </source>
</evidence>
<comment type="similarity">
    <text evidence="4">Belongs to the methyl-accepting chemotaxis (MCP) protein family.</text>
</comment>
<feature type="transmembrane region" description="Helical" evidence="7">
    <location>
        <begin position="293"/>
        <end position="315"/>
    </location>
</feature>
<evidence type="ECO:0000256" key="5">
    <source>
        <dbReference type="PROSITE-ProRule" id="PRU00284"/>
    </source>
</evidence>
<evidence type="ECO:0000256" key="1">
    <source>
        <dbReference type="ARBA" id="ARBA00004370"/>
    </source>
</evidence>
<keyword evidence="7" id="KW-1133">Transmembrane helix</keyword>
<dbReference type="Proteomes" id="UP000501466">
    <property type="component" value="Chromosome"/>
</dbReference>
<dbReference type="GO" id="GO:0004888">
    <property type="term" value="F:transmembrane signaling receptor activity"/>
    <property type="evidence" value="ECO:0007669"/>
    <property type="project" value="InterPro"/>
</dbReference>
<dbReference type="InterPro" id="IPR004090">
    <property type="entry name" value="Chemotax_Me-accpt_rcpt"/>
</dbReference>
<dbReference type="SMART" id="SM00304">
    <property type="entry name" value="HAMP"/>
    <property type="match status" value="2"/>
</dbReference>
<dbReference type="RefSeq" id="WP_173291849.1">
    <property type="nucleotide sequence ID" value="NZ_AP021888.1"/>
</dbReference>
<name>A0A6F8PPQ9_9GAMM</name>
<evidence type="ECO:0000256" key="7">
    <source>
        <dbReference type="SAM" id="Phobius"/>
    </source>
</evidence>
<evidence type="ECO:0000256" key="3">
    <source>
        <dbReference type="ARBA" id="ARBA00023224"/>
    </source>
</evidence>
<evidence type="ECO:0000259" key="9">
    <source>
        <dbReference type="PROSITE" id="PS50885"/>
    </source>
</evidence>
<dbReference type="PROSITE" id="PS51753">
    <property type="entry name" value="HBM"/>
    <property type="match status" value="1"/>
</dbReference>
<dbReference type="PROSITE" id="PS50885">
    <property type="entry name" value="HAMP"/>
    <property type="match status" value="3"/>
</dbReference>
<protein>
    <recommendedName>
        <fullName evidence="13">Methyl-accepting chemotaxis protein</fullName>
    </recommendedName>
</protein>
<feature type="domain" description="Methyl-accepting transducer" evidence="8">
    <location>
        <begin position="555"/>
        <end position="784"/>
    </location>
</feature>
<reference evidence="12" key="1">
    <citation type="submission" date="2019-11" db="EMBL/GenBank/DDBJ databases">
        <title>Isolation and characterization of two novel species in the genus Thiomicrorhabdus.</title>
        <authorList>
            <person name="Mochizuki J."/>
            <person name="Kojima H."/>
            <person name="Fukui M."/>
        </authorList>
    </citation>
    <scope>NUCLEOTIDE SEQUENCE [LARGE SCALE GENOMIC DNA]</scope>
    <source>
        <strain evidence="12">AkT22</strain>
    </source>
</reference>
<feature type="domain" description="HAMP" evidence="9">
    <location>
        <begin position="453"/>
        <end position="505"/>
    </location>
</feature>
<dbReference type="PANTHER" id="PTHR43531:SF14">
    <property type="entry name" value="METHYL-ACCEPTING CHEMOTAXIS PROTEIN I-RELATED"/>
    <property type="match status" value="1"/>
</dbReference>
<dbReference type="GO" id="GO:0006935">
    <property type="term" value="P:chemotaxis"/>
    <property type="evidence" value="ECO:0007669"/>
    <property type="project" value="UniProtKB-KW"/>
</dbReference>
<accession>A0A6F8PPQ9</accession>
<dbReference type="InterPro" id="IPR051310">
    <property type="entry name" value="MCP_chemotaxis"/>
</dbReference>
<evidence type="ECO:0000259" key="8">
    <source>
        <dbReference type="PROSITE" id="PS50111"/>
    </source>
</evidence>
<dbReference type="GO" id="GO:0007165">
    <property type="term" value="P:signal transduction"/>
    <property type="evidence" value="ECO:0007669"/>
    <property type="project" value="UniProtKB-KW"/>
</dbReference>
<evidence type="ECO:0000256" key="2">
    <source>
        <dbReference type="ARBA" id="ARBA00022481"/>
    </source>
</evidence>
<comment type="subcellular location">
    <subcellularLocation>
        <location evidence="1">Membrane</location>
    </subcellularLocation>
</comment>
<dbReference type="PROSITE" id="PS50111">
    <property type="entry name" value="CHEMOTAXIS_TRANSDUC_2"/>
    <property type="match status" value="1"/>
</dbReference>
<evidence type="ECO:0000259" key="10">
    <source>
        <dbReference type="PROSITE" id="PS51753"/>
    </source>
</evidence>
<dbReference type="Pfam" id="PF00672">
    <property type="entry name" value="HAMP"/>
    <property type="match status" value="1"/>
</dbReference>
<dbReference type="CDD" id="cd06225">
    <property type="entry name" value="HAMP"/>
    <property type="match status" value="2"/>
</dbReference>
<dbReference type="SMART" id="SM01358">
    <property type="entry name" value="HBM"/>
    <property type="match status" value="1"/>
</dbReference>
<gene>
    <name evidence="11" type="ORF">THMIRHAT_18450</name>
</gene>
<evidence type="ECO:0000313" key="11">
    <source>
        <dbReference type="EMBL" id="BBP44099.1"/>
    </source>
</evidence>
<dbReference type="Pfam" id="PF18947">
    <property type="entry name" value="HAMP_2"/>
    <property type="match status" value="1"/>
</dbReference>
<dbReference type="SMART" id="SM00283">
    <property type="entry name" value="MA"/>
    <property type="match status" value="1"/>
</dbReference>
<evidence type="ECO:0008006" key="13">
    <source>
        <dbReference type="Google" id="ProtNLM"/>
    </source>
</evidence>